<evidence type="ECO:0000313" key="3">
    <source>
        <dbReference type="EMBL" id="UYW68380.1"/>
    </source>
</evidence>
<evidence type="ECO:0000256" key="1">
    <source>
        <dbReference type="SAM" id="Phobius"/>
    </source>
</evidence>
<dbReference type="SMART" id="SM00014">
    <property type="entry name" value="acidPPc"/>
    <property type="match status" value="1"/>
</dbReference>
<dbReference type="RefSeq" id="WP_264457124.1">
    <property type="nucleotide sequence ID" value="NZ_CP109872.2"/>
</dbReference>
<dbReference type="InterPro" id="IPR033879">
    <property type="entry name" value="UPP_Pase"/>
</dbReference>
<dbReference type="InterPro" id="IPR036938">
    <property type="entry name" value="PAP2/HPO_sf"/>
</dbReference>
<reference evidence="3" key="1">
    <citation type="submission" date="2023-02" db="EMBL/GenBank/DDBJ databases">
        <title>Complete Genome Sequence of Bacillus cereus sensu lato isolate BC38B from pepper closely related to the Bacillus anthracis clade.</title>
        <authorList>
            <person name="Abdelli M."/>
            <person name="Cerar Kisek T."/>
            <person name="Falaise C."/>
            <person name="Cumont A."/>
            <person name="Giraud M."/>
            <person name="Chatoux J."/>
            <person name="Rogee S."/>
            <person name="Dadvisard M."/>
            <person name="Larigauderie G."/>
            <person name="Raynaud F."/>
            <person name="Godic Torkar K."/>
            <person name="Ramisse V."/>
        </authorList>
    </citation>
    <scope>NUCLEOTIDE SEQUENCE</scope>
    <source>
        <strain evidence="3">BC38B</strain>
    </source>
</reference>
<dbReference type="AlphaFoldDB" id="A0AAE9PA38"/>
<dbReference type="GO" id="GO:0005886">
    <property type="term" value="C:plasma membrane"/>
    <property type="evidence" value="ECO:0007669"/>
    <property type="project" value="InterPro"/>
</dbReference>
<organism evidence="3 4">
    <name type="scientific">Bacillus cereus</name>
    <dbReference type="NCBI Taxonomy" id="1396"/>
    <lineage>
        <taxon>Bacteria</taxon>
        <taxon>Bacillati</taxon>
        <taxon>Bacillota</taxon>
        <taxon>Bacilli</taxon>
        <taxon>Bacillales</taxon>
        <taxon>Bacillaceae</taxon>
        <taxon>Bacillus</taxon>
        <taxon>Bacillus cereus group</taxon>
    </lineage>
</organism>
<dbReference type="GO" id="GO:0050380">
    <property type="term" value="F:undecaprenyl-diphosphatase activity"/>
    <property type="evidence" value="ECO:0007669"/>
    <property type="project" value="InterPro"/>
</dbReference>
<feature type="transmembrane region" description="Helical" evidence="1">
    <location>
        <begin position="85"/>
        <end position="107"/>
    </location>
</feature>
<feature type="domain" description="Phosphatidic acid phosphatase type 2/haloperoxidase" evidence="2">
    <location>
        <begin position="86"/>
        <end position="186"/>
    </location>
</feature>
<feature type="transmembrane region" description="Helical" evidence="1">
    <location>
        <begin position="172"/>
        <end position="196"/>
    </location>
</feature>
<sequence length="209" mass="24413">MSVVLHIYKLISLDETPVEKYLTDLLIRHLERVCMNYKMFRAINRLAGHNSTLDTFMIFISQKTRFLYIFLLALMWFRNNSYKKIILFAGLSVGFALFINCFIQLFYFKPHPFVIHRVRLLIPLKNNSSFPSKHTVLAFALVSSVLLRERLFGSIMWFLAILTGFSRNPFDIIGILTSIAIGNATYIFNSFVTWIINVLGIQKKRFFSH</sequence>
<dbReference type="Proteomes" id="UP001163707">
    <property type="component" value="Chromosome"/>
</dbReference>
<evidence type="ECO:0000313" key="4">
    <source>
        <dbReference type="Proteomes" id="UP001163707"/>
    </source>
</evidence>
<keyword evidence="1" id="KW-1133">Transmembrane helix</keyword>
<keyword evidence="1" id="KW-0812">Transmembrane</keyword>
<dbReference type="EMBL" id="CP109872">
    <property type="protein sequence ID" value="UYW68380.1"/>
    <property type="molecule type" value="Genomic_DNA"/>
</dbReference>
<dbReference type="CDD" id="cd03385">
    <property type="entry name" value="PAP2_BcrC_like"/>
    <property type="match status" value="1"/>
</dbReference>
<name>A0AAE9PA38_BACCE</name>
<evidence type="ECO:0000259" key="2">
    <source>
        <dbReference type="SMART" id="SM00014"/>
    </source>
</evidence>
<gene>
    <name evidence="3" type="ORF">OK229_21930</name>
</gene>
<dbReference type="SUPFAM" id="SSF48317">
    <property type="entry name" value="Acid phosphatase/Vanadium-dependent haloperoxidase"/>
    <property type="match status" value="1"/>
</dbReference>
<dbReference type="InterPro" id="IPR000326">
    <property type="entry name" value="PAP2/HPO"/>
</dbReference>
<protein>
    <submittedName>
        <fullName evidence="3">Undecaprenyl-diphosphatase</fullName>
    </submittedName>
</protein>
<proteinExistence type="predicted"/>
<accession>A0AAE9PA38</accession>
<keyword evidence="1" id="KW-0472">Membrane</keyword>
<feature type="transmembrane region" description="Helical" evidence="1">
    <location>
        <begin position="56"/>
        <end position="78"/>
    </location>
</feature>